<dbReference type="GeneID" id="98612492"/>
<evidence type="ECO:0000256" key="2">
    <source>
        <dbReference type="SAM" id="Phobius"/>
    </source>
</evidence>
<evidence type="ECO:0000313" key="5">
    <source>
        <dbReference type="Proteomes" id="UP000001947"/>
    </source>
</evidence>
<sequence length="404" mass="44982">MSDAITRCPKCTTSFRITEAHLKSAKGAVRCGSCLNIFNAKENLISQPKPEPKPAAPVDDEDDILISDDMGVEDEITDESQSEFEDTFFFAKSAGQHETNLFERELAQDENDQESSDDESWALNLLDDTHPSSDSNNESDNYVLRKGPTNERDFGDENKPSNSTPKEQPPARTSPFQIIEEDEPPAKRKPTFTIDLDEDEDAAANHYAQTAHYDDLDDEDNDAGNYQFIHSIEPEPVEFSYKTSRNWSQSKLLWLPLIALASCALVAQIAWYKFDELSTVQPYRDMYGQACSVIGCSLPPLVDRSKIKATNLVVRSHPEAAGALLVDAIIQNNANFQQSFPSLDLVFTDLQNNPVAARRISAKEYLGGELTGKTQMPVRQPVHIAIEIADPGEEAVSYFITIPD</sequence>
<name>Q21MK8_SACD2</name>
<dbReference type="KEGG" id="sde:Sde_0809"/>
<keyword evidence="2" id="KW-0812">Transmembrane</keyword>
<feature type="region of interest" description="Disordered" evidence="1">
    <location>
        <begin position="43"/>
        <end position="63"/>
    </location>
</feature>
<dbReference type="eggNOG" id="COG1273">
    <property type="taxonomic scope" value="Bacteria"/>
</dbReference>
<feature type="region of interest" description="Disordered" evidence="1">
    <location>
        <begin position="125"/>
        <end position="191"/>
    </location>
</feature>
<protein>
    <submittedName>
        <fullName evidence="4">Zinc finger/thioredoxin putative</fullName>
    </submittedName>
</protein>
<keyword evidence="2" id="KW-1133">Transmembrane helix</keyword>
<keyword evidence="5" id="KW-1185">Reference proteome</keyword>
<evidence type="ECO:0000313" key="4">
    <source>
        <dbReference type="EMBL" id="ABD80071.1"/>
    </source>
</evidence>
<dbReference type="Proteomes" id="UP000001947">
    <property type="component" value="Chromosome"/>
</dbReference>
<feature type="transmembrane region" description="Helical" evidence="2">
    <location>
        <begin position="252"/>
        <end position="272"/>
    </location>
</feature>
<dbReference type="HOGENOM" id="CLU_036053_2_0_6"/>
<dbReference type="EMBL" id="CP000282">
    <property type="protein sequence ID" value="ABD80071.1"/>
    <property type="molecule type" value="Genomic_DNA"/>
</dbReference>
<dbReference type="Pfam" id="PF11906">
    <property type="entry name" value="DUF3426"/>
    <property type="match status" value="1"/>
</dbReference>
<dbReference type="RefSeq" id="WP_011467292.1">
    <property type="nucleotide sequence ID" value="NC_007912.1"/>
</dbReference>
<feature type="compositionally biased region" description="Acidic residues" evidence="1">
    <location>
        <begin position="108"/>
        <end position="119"/>
    </location>
</feature>
<gene>
    <name evidence="4" type="ordered locus">Sde_0809</name>
</gene>
<feature type="region of interest" description="Disordered" evidence="1">
    <location>
        <begin position="100"/>
        <end position="119"/>
    </location>
</feature>
<accession>Q21MK8</accession>
<dbReference type="Pfam" id="PF13719">
    <property type="entry name" value="Zn_ribbon_5"/>
    <property type="match status" value="1"/>
</dbReference>
<keyword evidence="2" id="KW-0472">Membrane</keyword>
<feature type="domain" description="Zinc finger/thioredoxin putative" evidence="3">
    <location>
        <begin position="5"/>
        <end position="40"/>
    </location>
</feature>
<dbReference type="AlphaFoldDB" id="Q21MK8"/>
<proteinExistence type="predicted"/>
<dbReference type="OrthoDB" id="5294582at2"/>
<organism evidence="4 5">
    <name type="scientific">Saccharophagus degradans (strain 2-40 / ATCC 43961 / DSM 17024)</name>
    <dbReference type="NCBI Taxonomy" id="203122"/>
    <lineage>
        <taxon>Bacteria</taxon>
        <taxon>Pseudomonadati</taxon>
        <taxon>Pseudomonadota</taxon>
        <taxon>Gammaproteobacteria</taxon>
        <taxon>Cellvibrionales</taxon>
        <taxon>Cellvibrionaceae</taxon>
        <taxon>Saccharophagus</taxon>
    </lineage>
</organism>
<evidence type="ECO:0000259" key="3">
    <source>
        <dbReference type="Pfam" id="PF13719"/>
    </source>
</evidence>
<reference evidence="4 5" key="1">
    <citation type="journal article" date="2008" name="PLoS Genet.">
        <title>Complete genome sequence of the complex carbohydrate-degrading marine bacterium, Saccharophagus degradans strain 2-40 T.</title>
        <authorList>
            <person name="Weiner R.M."/>
            <person name="Taylor L.E.II."/>
            <person name="Henrissat B."/>
            <person name="Hauser L."/>
            <person name="Land M."/>
            <person name="Coutinho P.M."/>
            <person name="Rancurel C."/>
            <person name="Saunders E.H."/>
            <person name="Longmire A.G."/>
            <person name="Zhang H."/>
            <person name="Bayer E.A."/>
            <person name="Gilbert H.J."/>
            <person name="Larimer F."/>
            <person name="Zhulin I.B."/>
            <person name="Ekborg N.A."/>
            <person name="Lamed R."/>
            <person name="Richardson P.M."/>
            <person name="Borovok I."/>
            <person name="Hutcheson S."/>
        </authorList>
    </citation>
    <scope>NUCLEOTIDE SEQUENCE [LARGE SCALE GENOMIC DNA]</scope>
    <source>
        <strain evidence="5">2-40 / ATCC 43961 / DSM 17024</strain>
    </source>
</reference>
<dbReference type="InterPro" id="IPR011723">
    <property type="entry name" value="Znf/thioredoxin_put"/>
</dbReference>
<dbReference type="InterPro" id="IPR021834">
    <property type="entry name" value="DUF3426"/>
</dbReference>
<feature type="compositionally biased region" description="Basic and acidic residues" evidence="1">
    <location>
        <begin position="148"/>
        <end position="159"/>
    </location>
</feature>
<dbReference type="STRING" id="203122.Sde_0809"/>
<dbReference type="NCBIfam" id="TIGR02098">
    <property type="entry name" value="MJ0042_CXXC"/>
    <property type="match status" value="1"/>
</dbReference>
<evidence type="ECO:0000256" key="1">
    <source>
        <dbReference type="SAM" id="MobiDB-lite"/>
    </source>
</evidence>